<dbReference type="InterPro" id="IPR052198">
    <property type="entry name" value="IorB_Oxidoreductase"/>
</dbReference>
<feature type="domain" description="DUF6537" evidence="3">
    <location>
        <begin position="262"/>
        <end position="473"/>
    </location>
</feature>
<comment type="caution">
    <text evidence="4">The sequence shown here is derived from an EMBL/GenBank/DDBJ whole genome shotgun (WGS) entry which is preliminary data.</text>
</comment>
<dbReference type="SUPFAM" id="SSF53323">
    <property type="entry name" value="Pyruvate-ferredoxin oxidoreductase, PFOR, domain III"/>
    <property type="match status" value="1"/>
</dbReference>
<evidence type="ECO:0000259" key="2">
    <source>
        <dbReference type="Pfam" id="PF01558"/>
    </source>
</evidence>
<dbReference type="Gene3D" id="3.40.920.10">
    <property type="entry name" value="Pyruvate-ferredoxin oxidoreductase, PFOR, domain III"/>
    <property type="match status" value="1"/>
</dbReference>
<keyword evidence="1" id="KW-0560">Oxidoreductase</keyword>
<protein>
    <submittedName>
        <fullName evidence="4">Indolepyruvate oxidoreductase subunit beta family protein</fullName>
    </submittedName>
</protein>
<dbReference type="PANTHER" id="PTHR43854">
    <property type="entry name" value="INDOLEPYRUVATE OXIDOREDUCTASE SUBUNIT IORB"/>
    <property type="match status" value="1"/>
</dbReference>
<dbReference type="Pfam" id="PF20169">
    <property type="entry name" value="DUF6537"/>
    <property type="match status" value="1"/>
</dbReference>
<organism evidence="4 5">
    <name type="scientific">Roseibium sediminicola</name>
    <dbReference type="NCBI Taxonomy" id="2933272"/>
    <lineage>
        <taxon>Bacteria</taxon>
        <taxon>Pseudomonadati</taxon>
        <taxon>Pseudomonadota</taxon>
        <taxon>Alphaproteobacteria</taxon>
        <taxon>Hyphomicrobiales</taxon>
        <taxon>Stappiaceae</taxon>
        <taxon>Roseibium</taxon>
    </lineage>
</organism>
<dbReference type="Pfam" id="PF01558">
    <property type="entry name" value="POR"/>
    <property type="match status" value="1"/>
</dbReference>
<dbReference type="PANTHER" id="PTHR43854:SF1">
    <property type="entry name" value="INDOLEPYRUVATE OXIDOREDUCTASE SUBUNIT IORB"/>
    <property type="match status" value="1"/>
</dbReference>
<proteinExistence type="predicted"/>
<evidence type="ECO:0000259" key="3">
    <source>
        <dbReference type="Pfam" id="PF20169"/>
    </source>
</evidence>
<sequence length="519" mass="55958">MSLSLPLDAQPADPALDGIIKLAVMAVGGQGGGVLTNWIEGLARSEGYHCQATSVAGVAQRTGATIYYIEMAPGTVAAPVFSLAPSAGDVDIIIAAEMMEAGRAIMRGFVTPDRTTLIASSHRMLAVSEKTVPGDGMASSEEVKAAAELAAHKLVLADMDAAALRVGSVISASLFGALAGSEALPFPREAFEEAIRAGGKGVEASLRAFAAGYELAKNGEPEKAAPLRPAKAEIVAPSGPKGSRDAYSSLEARIASLPEPCREMARAGLQKVVDFQDCAYGGDYLDRLEALAAKDSVDRHFKLTREAAKYIANAMAYDDVIRVADLKTRPQRFRRIEAEMKLADGNLLQLTDYLHPRAEEIIGLLPATLGVKLDADPVWRARIDRWFNRGRRIRSDSLRGFLMLYVLGGLRGWRLKTLRHRMEQAHLDDWLKMVSGYLPDRYGMAVEILKCRRLIKGYSDTHARGLTKFDKVLAGARLVEGRDDGPDWVARLREAALKDEKGADLDGALKTVESFAGAG</sequence>
<dbReference type="InterPro" id="IPR002869">
    <property type="entry name" value="Pyrv_flavodox_OxRed_cen"/>
</dbReference>
<dbReference type="InterPro" id="IPR019752">
    <property type="entry name" value="Pyrv/ketoisovalerate_OxRed_cat"/>
</dbReference>
<evidence type="ECO:0000256" key="1">
    <source>
        <dbReference type="ARBA" id="ARBA00023002"/>
    </source>
</evidence>
<dbReference type="RefSeq" id="WP_248150319.1">
    <property type="nucleotide sequence ID" value="NZ_JALNMJ010000001.1"/>
</dbReference>
<gene>
    <name evidence="4" type="ORF">M0H32_02605</name>
</gene>
<name>A0ABT0GP67_9HYPH</name>
<dbReference type="EMBL" id="JALNMJ010000001">
    <property type="protein sequence ID" value="MCK7611040.1"/>
    <property type="molecule type" value="Genomic_DNA"/>
</dbReference>
<evidence type="ECO:0000313" key="4">
    <source>
        <dbReference type="EMBL" id="MCK7611040.1"/>
    </source>
</evidence>
<reference evidence="4" key="1">
    <citation type="submission" date="2022-04" db="EMBL/GenBank/DDBJ databases">
        <title>Roseibium sp. CAU 1639 isolated from mud.</title>
        <authorList>
            <person name="Kim W."/>
        </authorList>
    </citation>
    <scope>NUCLEOTIDE SEQUENCE</scope>
    <source>
        <strain evidence="4">CAU 1639</strain>
    </source>
</reference>
<feature type="domain" description="Pyruvate/ketoisovalerate oxidoreductase catalytic" evidence="2">
    <location>
        <begin position="28"/>
        <end position="214"/>
    </location>
</feature>
<accession>A0ABT0GP67</accession>
<keyword evidence="5" id="KW-1185">Reference proteome</keyword>
<evidence type="ECO:0000313" key="5">
    <source>
        <dbReference type="Proteomes" id="UP001431221"/>
    </source>
</evidence>
<dbReference type="NCBIfam" id="NF006179">
    <property type="entry name" value="PRK08312.1"/>
    <property type="match status" value="1"/>
</dbReference>
<dbReference type="InterPro" id="IPR046667">
    <property type="entry name" value="DUF6537"/>
</dbReference>
<dbReference type="Proteomes" id="UP001431221">
    <property type="component" value="Unassembled WGS sequence"/>
</dbReference>